<dbReference type="NCBIfam" id="TIGR03592">
    <property type="entry name" value="yidC_oxa1_cterm"/>
    <property type="match status" value="1"/>
</dbReference>
<comment type="caution">
    <text evidence="13">The sequence shown here is derived from an EMBL/GenBank/DDBJ whole genome shotgun (WGS) entry which is preliminary data.</text>
</comment>
<evidence type="ECO:0000259" key="12">
    <source>
        <dbReference type="Pfam" id="PF02096"/>
    </source>
</evidence>
<proteinExistence type="inferred from homology"/>
<dbReference type="GO" id="GO:0005886">
    <property type="term" value="C:plasma membrane"/>
    <property type="evidence" value="ECO:0007669"/>
    <property type="project" value="UniProtKB-SubCell"/>
</dbReference>
<dbReference type="InterPro" id="IPR001708">
    <property type="entry name" value="YidC/ALB3/OXA1/COX18"/>
</dbReference>
<dbReference type="InterPro" id="IPR047196">
    <property type="entry name" value="YidC_ALB_C"/>
</dbReference>
<evidence type="ECO:0000256" key="4">
    <source>
        <dbReference type="ARBA" id="ARBA00022692"/>
    </source>
</evidence>
<feature type="transmembrane region" description="Helical" evidence="11">
    <location>
        <begin position="257"/>
        <end position="275"/>
    </location>
</feature>
<name>A0A2S8SSL5_9BACT</name>
<dbReference type="GO" id="GO:0015031">
    <property type="term" value="P:protein transport"/>
    <property type="evidence" value="ECO:0007669"/>
    <property type="project" value="UniProtKB-KW"/>
</dbReference>
<evidence type="ECO:0000256" key="10">
    <source>
        <dbReference type="SAM" id="MobiDB-lite"/>
    </source>
</evidence>
<evidence type="ECO:0000256" key="5">
    <source>
        <dbReference type="ARBA" id="ARBA00022927"/>
    </source>
</evidence>
<evidence type="ECO:0000256" key="3">
    <source>
        <dbReference type="ARBA" id="ARBA00022475"/>
    </source>
</evidence>
<evidence type="ECO:0000256" key="7">
    <source>
        <dbReference type="ARBA" id="ARBA00023136"/>
    </source>
</evidence>
<dbReference type="InParanoid" id="A0A2S8SSL5"/>
<evidence type="ECO:0000256" key="6">
    <source>
        <dbReference type="ARBA" id="ARBA00022989"/>
    </source>
</evidence>
<feature type="domain" description="Membrane insertase YidC/Oxa/ALB C-terminal" evidence="12">
    <location>
        <begin position="260"/>
        <end position="448"/>
    </location>
</feature>
<evidence type="ECO:0000256" key="11">
    <source>
        <dbReference type="SAM" id="Phobius"/>
    </source>
</evidence>
<keyword evidence="6 11" id="KW-1133">Transmembrane helix</keyword>
<evidence type="ECO:0000256" key="1">
    <source>
        <dbReference type="ARBA" id="ARBA00004651"/>
    </source>
</evidence>
<feature type="region of interest" description="Disordered" evidence="10">
    <location>
        <begin position="472"/>
        <end position="550"/>
    </location>
</feature>
<reference evidence="13 14" key="1">
    <citation type="journal article" date="2018" name="Syst. Appl. Microbiol.">
        <title>Abditibacterium utsteinense sp. nov., the first cultivated member of candidate phylum FBP, isolated from ice-free Antarctic soil samples.</title>
        <authorList>
            <person name="Tahon G."/>
            <person name="Tytgat B."/>
            <person name="Lebbe L."/>
            <person name="Carlier A."/>
            <person name="Willems A."/>
        </authorList>
    </citation>
    <scope>NUCLEOTIDE SEQUENCE [LARGE SCALE GENOMIC DNA]</scope>
    <source>
        <strain evidence="13 14">LMG 29911</strain>
    </source>
</reference>
<dbReference type="PANTHER" id="PTHR12428:SF65">
    <property type="entry name" value="CYTOCHROME C OXIDASE ASSEMBLY PROTEIN COX18, MITOCHONDRIAL"/>
    <property type="match status" value="1"/>
</dbReference>
<evidence type="ECO:0000256" key="9">
    <source>
        <dbReference type="RuleBase" id="RU003945"/>
    </source>
</evidence>
<dbReference type="Pfam" id="PF02096">
    <property type="entry name" value="60KD_IMP"/>
    <property type="match status" value="1"/>
</dbReference>
<comment type="similarity">
    <text evidence="9">Belongs to the OXA1/ALB3/YidC family.</text>
</comment>
<accession>A0A2S8SSL5</accession>
<organism evidence="13 14">
    <name type="scientific">Abditibacterium utsteinense</name>
    <dbReference type="NCBI Taxonomy" id="1960156"/>
    <lineage>
        <taxon>Bacteria</taxon>
        <taxon>Pseudomonadati</taxon>
        <taxon>Abditibacteriota</taxon>
        <taxon>Abditibacteriia</taxon>
        <taxon>Abditibacteriales</taxon>
        <taxon>Abditibacteriaceae</taxon>
        <taxon>Abditibacterium</taxon>
    </lineage>
</organism>
<dbReference type="InterPro" id="IPR028055">
    <property type="entry name" value="YidC/Oxa/ALB_C"/>
</dbReference>
<dbReference type="OrthoDB" id="9780552at2"/>
<dbReference type="Proteomes" id="UP000237684">
    <property type="component" value="Unassembled WGS sequence"/>
</dbReference>
<comment type="subcellular location">
    <subcellularLocation>
        <location evidence="1">Cell membrane</location>
        <topology evidence="1">Multi-pass membrane protein</topology>
    </subcellularLocation>
    <subcellularLocation>
        <location evidence="9">Membrane</location>
        <topology evidence="9">Multi-pass membrane protein</topology>
    </subcellularLocation>
</comment>
<evidence type="ECO:0000313" key="14">
    <source>
        <dbReference type="Proteomes" id="UP000237684"/>
    </source>
</evidence>
<dbReference type="CDD" id="cd20070">
    <property type="entry name" value="5TM_YidC_Alb3"/>
    <property type="match status" value="1"/>
</dbReference>
<dbReference type="PRINTS" id="PR00701">
    <property type="entry name" value="60KDINNERMP"/>
</dbReference>
<keyword evidence="8" id="KW-0143">Chaperone</keyword>
<evidence type="ECO:0000256" key="2">
    <source>
        <dbReference type="ARBA" id="ARBA00022448"/>
    </source>
</evidence>
<evidence type="ECO:0000313" key="13">
    <source>
        <dbReference type="EMBL" id="PQV63791.1"/>
    </source>
</evidence>
<feature type="compositionally biased region" description="Low complexity" evidence="10">
    <location>
        <begin position="488"/>
        <end position="521"/>
    </location>
</feature>
<dbReference type="RefSeq" id="WP_105483949.1">
    <property type="nucleotide sequence ID" value="NZ_NIGF01000009.1"/>
</dbReference>
<sequence>MNKQRSFSEQMFQFLILAIGGMWLFQTFFNRQKPTDAVPPRPALTLMQAFKGIDPAQGPTLSQTAAIAEEKKLKAAIDKNPQDALADWSRLRVALIQQYVLKDLDSKTRKSGFMGLGPMAKYFPAYDEIITRAKGDAVEAQAIYQSGDLLWRQSIQNGGKPSQEAANGLESLVHKGRGSSAFLDNQILVPKEVDPAKVLVGQLPPGGFKLAKVRDLRGTLSNPNPQGLPDRLLEYYSTKPLFRLFDSVVNLFGANPAFSYGLAVLFFAVLTRCAVQPLTRRQYDSMKGMAVIAPEMKKIQEKYKGKTEGDAQVKMMKEIRALQQRHGVNPMLGCGLAALQMPVFFLFVSPLIQNYEPKMELASASFLWISSLARPDIPLLVLYGISMFFSFRLSSTPPTDDMQRQQQMIMSFAMPFIFPFFIISFPAAFTMYWMTYNAVSTVFQWRMMKAADPKKNVIKTLMGSDLKVANSTADAVPARPNGEKALESGEGFSNGNGNSNGNSHASSNGSTNGSANGSMNGKSNSAASGIVLTPLDKNGQNPEQKKKRKR</sequence>
<keyword evidence="14" id="KW-1185">Reference proteome</keyword>
<dbReference type="GO" id="GO:0032977">
    <property type="term" value="F:membrane insertase activity"/>
    <property type="evidence" value="ECO:0007669"/>
    <property type="project" value="InterPro"/>
</dbReference>
<gene>
    <name evidence="13" type="ORF">B1R32_109131</name>
</gene>
<feature type="transmembrane region" description="Helical" evidence="11">
    <location>
        <begin position="372"/>
        <end position="391"/>
    </location>
</feature>
<dbReference type="EMBL" id="NIGF01000009">
    <property type="protein sequence ID" value="PQV63791.1"/>
    <property type="molecule type" value="Genomic_DNA"/>
</dbReference>
<keyword evidence="3" id="KW-1003">Cell membrane</keyword>
<keyword evidence="4 9" id="KW-0812">Transmembrane</keyword>
<keyword evidence="7 11" id="KW-0472">Membrane</keyword>
<protein>
    <submittedName>
        <fullName evidence="13">Membrane protein insertase, YidC/Oxa1 family, C-terminal domain-containing protein</fullName>
    </submittedName>
</protein>
<dbReference type="PANTHER" id="PTHR12428">
    <property type="entry name" value="OXA1"/>
    <property type="match status" value="1"/>
</dbReference>
<dbReference type="AlphaFoldDB" id="A0A2S8SSL5"/>
<keyword evidence="2" id="KW-0813">Transport</keyword>
<feature type="transmembrane region" description="Helical" evidence="11">
    <location>
        <begin position="330"/>
        <end position="352"/>
    </location>
</feature>
<keyword evidence="5" id="KW-0653">Protein transport</keyword>
<evidence type="ECO:0000256" key="8">
    <source>
        <dbReference type="ARBA" id="ARBA00023186"/>
    </source>
</evidence>
<feature type="transmembrane region" description="Helical" evidence="11">
    <location>
        <begin position="412"/>
        <end position="434"/>
    </location>
</feature>
<dbReference type="GO" id="GO:0051205">
    <property type="term" value="P:protein insertion into membrane"/>
    <property type="evidence" value="ECO:0007669"/>
    <property type="project" value="TreeGrafter"/>
</dbReference>
<feature type="transmembrane region" description="Helical" evidence="11">
    <location>
        <begin position="12"/>
        <end position="29"/>
    </location>
</feature>